<gene>
    <name evidence="2" type="ORF">EYF80_021146</name>
</gene>
<keyword evidence="3" id="KW-1185">Reference proteome</keyword>
<evidence type="ECO:0000313" key="3">
    <source>
        <dbReference type="Proteomes" id="UP000314294"/>
    </source>
</evidence>
<name>A0A4Z2HUN4_9TELE</name>
<dbReference type="AlphaFoldDB" id="A0A4Z2HUN4"/>
<proteinExistence type="predicted"/>
<dbReference type="Proteomes" id="UP000314294">
    <property type="component" value="Unassembled WGS sequence"/>
</dbReference>
<feature type="region of interest" description="Disordered" evidence="1">
    <location>
        <begin position="71"/>
        <end position="129"/>
    </location>
</feature>
<accession>A0A4Z2HUN4</accession>
<evidence type="ECO:0000256" key="1">
    <source>
        <dbReference type="SAM" id="MobiDB-lite"/>
    </source>
</evidence>
<evidence type="ECO:0000313" key="2">
    <source>
        <dbReference type="EMBL" id="TNN68632.1"/>
    </source>
</evidence>
<organism evidence="2 3">
    <name type="scientific">Liparis tanakae</name>
    <name type="common">Tanaka's snailfish</name>
    <dbReference type="NCBI Taxonomy" id="230148"/>
    <lineage>
        <taxon>Eukaryota</taxon>
        <taxon>Metazoa</taxon>
        <taxon>Chordata</taxon>
        <taxon>Craniata</taxon>
        <taxon>Vertebrata</taxon>
        <taxon>Euteleostomi</taxon>
        <taxon>Actinopterygii</taxon>
        <taxon>Neopterygii</taxon>
        <taxon>Teleostei</taxon>
        <taxon>Neoteleostei</taxon>
        <taxon>Acanthomorphata</taxon>
        <taxon>Eupercaria</taxon>
        <taxon>Perciformes</taxon>
        <taxon>Cottioidei</taxon>
        <taxon>Cottales</taxon>
        <taxon>Liparidae</taxon>
        <taxon>Liparis</taxon>
    </lineage>
</organism>
<sequence length="294" mass="30576">MRGDHTRWTAAPIAGQRPPELLRLGPGQGAGPRGVPHVHRGIVHLELADLPRGWSSLLRLDGGAAVEGVGAEGHPGALSGQTVKPGGIPVELRQPQDPRAVATRDGDAPRRGGSGNAGHLRSDALSSLSPDPSHGWGHHLCFFRLAAGVPGVGASEHRVDAPDSTQGGVLSRDEHGVRPQLSAASFGCEGRKSNGYEGGQRDSLLCFPSHYGSGSWRIAVFKEVLPVTLMGTMSVGTARAASLIFSSGVGRGAPLFHWTRPSSSYNSPPSPPPCGVWGLMESCDLLSSADEAVD</sequence>
<dbReference type="EMBL" id="SRLO01000187">
    <property type="protein sequence ID" value="TNN68632.1"/>
    <property type="molecule type" value="Genomic_DNA"/>
</dbReference>
<reference evidence="2 3" key="1">
    <citation type="submission" date="2019-03" db="EMBL/GenBank/DDBJ databases">
        <title>First draft genome of Liparis tanakae, snailfish: a comprehensive survey of snailfish specific genes.</title>
        <authorList>
            <person name="Kim W."/>
            <person name="Song I."/>
            <person name="Jeong J.-H."/>
            <person name="Kim D."/>
            <person name="Kim S."/>
            <person name="Ryu S."/>
            <person name="Song J.Y."/>
            <person name="Lee S.K."/>
        </authorList>
    </citation>
    <scope>NUCLEOTIDE SEQUENCE [LARGE SCALE GENOMIC DNA]</scope>
    <source>
        <tissue evidence="2">Muscle</tissue>
    </source>
</reference>
<comment type="caution">
    <text evidence="2">The sequence shown here is derived from an EMBL/GenBank/DDBJ whole genome shotgun (WGS) entry which is preliminary data.</text>
</comment>
<feature type="region of interest" description="Disordered" evidence="1">
    <location>
        <begin position="1"/>
        <end position="20"/>
    </location>
</feature>
<protein>
    <submittedName>
        <fullName evidence="2">Uncharacterized protein</fullName>
    </submittedName>
</protein>